<dbReference type="Proteomes" id="UP000308539">
    <property type="component" value="Unassembled WGS sequence"/>
</dbReference>
<organism evidence="1 2">
    <name type="scientific">Lysinibacillus varians</name>
    <dbReference type="NCBI Taxonomy" id="1145276"/>
    <lineage>
        <taxon>Bacteria</taxon>
        <taxon>Bacillati</taxon>
        <taxon>Bacillota</taxon>
        <taxon>Bacilli</taxon>
        <taxon>Bacillales</taxon>
        <taxon>Bacillaceae</taxon>
        <taxon>Lysinibacillus</taxon>
    </lineage>
</organism>
<comment type="caution">
    <text evidence="1">The sequence shown here is derived from an EMBL/GenBank/DDBJ whole genome shotgun (WGS) entry which is preliminary data.</text>
</comment>
<reference evidence="1 2" key="1">
    <citation type="submission" date="2019-04" db="EMBL/GenBank/DDBJ databases">
        <title>Lysinibacillus genome sequencing.</title>
        <authorList>
            <person name="Dunlap C."/>
        </authorList>
    </citation>
    <scope>NUCLEOTIDE SEQUENCE [LARGE SCALE GENOMIC DNA]</scope>
    <source>
        <strain evidence="1 2">NBRC 109424</strain>
    </source>
</reference>
<evidence type="ECO:0000313" key="2">
    <source>
        <dbReference type="Proteomes" id="UP000308539"/>
    </source>
</evidence>
<evidence type="ECO:0000313" key="1">
    <source>
        <dbReference type="EMBL" id="TKI67319.1"/>
    </source>
</evidence>
<proteinExistence type="predicted"/>
<dbReference type="SUPFAM" id="SSF49785">
    <property type="entry name" value="Galactose-binding domain-like"/>
    <property type="match status" value="1"/>
</dbReference>
<sequence length="357" mass="40142">MALIGGNVEKKEIGLALGVSGTYKNTEIDKTTGHLRLTQIDFDSNENPIYAAEGSWTSDVINLGDRFNRYEKIFTTKTTNGSSSFTVSTRVSANGVNWSDWLPIATDGTIQSAMKPYIQVRIHLLAGFVSDEFIIAKGDFEANPYVKESPSRVGNYIVPKLTSNTSSQMGFAFSETVYSSSYPAWKAFSGIDNSESYITKSGVLGGFLGFYFKNKIRINKYKIRSMAGAYLNSMPKSWVLEGSLNTTDGIDGTWLELDQRSNQSWSTNNTDKEYEFFNNKGYRSYRIKWNGNNGHSSYTGIGALNFFQPSESTISLKRDYNFDMNIDSTWLEAGSIHRQQISRSQWLSINRLDVKRK</sequence>
<keyword evidence="2" id="KW-1185">Reference proteome</keyword>
<evidence type="ECO:0008006" key="3">
    <source>
        <dbReference type="Google" id="ProtNLM"/>
    </source>
</evidence>
<dbReference type="RefSeq" id="WP_025219036.1">
    <property type="nucleotide sequence ID" value="NZ_CP006837.1"/>
</dbReference>
<protein>
    <recommendedName>
        <fullName evidence="3">F5/8 type C domain-containing protein</fullName>
    </recommendedName>
</protein>
<accession>A0ABY2TF76</accession>
<dbReference type="InterPro" id="IPR008979">
    <property type="entry name" value="Galactose-bd-like_sf"/>
</dbReference>
<gene>
    <name evidence="1" type="ORF">FC752_02025</name>
</gene>
<dbReference type="EMBL" id="SZPV01000006">
    <property type="protein sequence ID" value="TKI67319.1"/>
    <property type="molecule type" value="Genomic_DNA"/>
</dbReference>
<name>A0ABY2TF76_9BACI</name>
<dbReference type="Gene3D" id="2.60.120.260">
    <property type="entry name" value="Galactose-binding domain-like"/>
    <property type="match status" value="1"/>
</dbReference>